<dbReference type="Proteomes" id="UP001597102">
    <property type="component" value="Unassembled WGS sequence"/>
</dbReference>
<protein>
    <submittedName>
        <fullName evidence="1">Uncharacterized protein</fullName>
    </submittedName>
</protein>
<reference evidence="2" key="1">
    <citation type="journal article" date="2019" name="Int. J. Syst. Evol. Microbiol.">
        <title>The Global Catalogue of Microorganisms (GCM) 10K type strain sequencing project: providing services to taxonomists for standard genome sequencing and annotation.</title>
        <authorList>
            <consortium name="The Broad Institute Genomics Platform"/>
            <consortium name="The Broad Institute Genome Sequencing Center for Infectious Disease"/>
            <person name="Wu L."/>
            <person name="Ma J."/>
        </authorList>
    </citation>
    <scope>NUCLEOTIDE SEQUENCE [LARGE SCALE GENOMIC DNA]</scope>
    <source>
        <strain evidence="2">CCUG 61697</strain>
    </source>
</reference>
<proteinExistence type="predicted"/>
<evidence type="ECO:0000313" key="1">
    <source>
        <dbReference type="EMBL" id="MFD0988277.1"/>
    </source>
</evidence>
<name>A0ABW3JFS2_9HYPH</name>
<gene>
    <name evidence="1" type="ORF">ACFQ2F_14345</name>
</gene>
<sequence>MNIEQDDPLREIFSRWRAIGDQAGPDDGPLPVDAAAFTEYAETLLSELEAMAVALELEELGSSLSLCKNVARLSGGGGSAGLTD</sequence>
<accession>A0ABW3JFS2</accession>
<keyword evidence="2" id="KW-1185">Reference proteome</keyword>
<evidence type="ECO:0000313" key="2">
    <source>
        <dbReference type="Proteomes" id="UP001597102"/>
    </source>
</evidence>
<dbReference type="EMBL" id="JBHTJO010000002">
    <property type="protein sequence ID" value="MFD0988277.1"/>
    <property type="molecule type" value="Genomic_DNA"/>
</dbReference>
<dbReference type="RefSeq" id="WP_379091209.1">
    <property type="nucleotide sequence ID" value="NZ_JBHTJO010000002.1"/>
</dbReference>
<comment type="caution">
    <text evidence="1">The sequence shown here is derived from an EMBL/GenBank/DDBJ whole genome shotgun (WGS) entry which is preliminary data.</text>
</comment>
<organism evidence="1 2">
    <name type="scientific">Methyloligella solikamskensis</name>
    <dbReference type="NCBI Taxonomy" id="1177756"/>
    <lineage>
        <taxon>Bacteria</taxon>
        <taxon>Pseudomonadati</taxon>
        <taxon>Pseudomonadota</taxon>
        <taxon>Alphaproteobacteria</taxon>
        <taxon>Hyphomicrobiales</taxon>
        <taxon>Hyphomicrobiaceae</taxon>
        <taxon>Methyloligella</taxon>
    </lineage>
</organism>